<evidence type="ECO:0000313" key="2">
    <source>
        <dbReference type="Proteomes" id="UP001056384"/>
    </source>
</evidence>
<sequence>MSAPYPLTLETPRLILHLADPTNEEDCNRIIQIYNDPYASRGGNARVGINTIADVRAKDAAYRPRKELCTKIDCEMDRMYHLAYLKDSNGQQSDLIGFVGMSFRPEVQYPDLGYALLGP</sequence>
<protein>
    <submittedName>
        <fullName evidence="1">Uncharacterized protein</fullName>
    </submittedName>
</protein>
<name>A0A9Q9AYP5_9PEZI</name>
<proteinExistence type="predicted"/>
<accession>A0A9Q9AYP5</accession>
<dbReference type="AlphaFoldDB" id="A0A9Q9AYP5"/>
<dbReference type="Proteomes" id="UP001056384">
    <property type="component" value="Chromosome 6"/>
</dbReference>
<evidence type="ECO:0000313" key="1">
    <source>
        <dbReference type="EMBL" id="USW54478.1"/>
    </source>
</evidence>
<dbReference type="Gene3D" id="3.40.630.30">
    <property type="match status" value="1"/>
</dbReference>
<dbReference type="EMBL" id="CP099423">
    <property type="protein sequence ID" value="USW54478.1"/>
    <property type="molecule type" value="Genomic_DNA"/>
</dbReference>
<gene>
    <name evidence="1" type="ORF">Slin15195_G077970</name>
</gene>
<keyword evidence="2" id="KW-1185">Reference proteome</keyword>
<organism evidence="1 2">
    <name type="scientific">Septoria linicola</name>
    <dbReference type="NCBI Taxonomy" id="215465"/>
    <lineage>
        <taxon>Eukaryota</taxon>
        <taxon>Fungi</taxon>
        <taxon>Dikarya</taxon>
        <taxon>Ascomycota</taxon>
        <taxon>Pezizomycotina</taxon>
        <taxon>Dothideomycetes</taxon>
        <taxon>Dothideomycetidae</taxon>
        <taxon>Mycosphaerellales</taxon>
        <taxon>Mycosphaerellaceae</taxon>
        <taxon>Septoria</taxon>
    </lineage>
</organism>
<reference evidence="1" key="1">
    <citation type="submission" date="2022-06" db="EMBL/GenBank/DDBJ databases">
        <title>Complete genome sequences of two strains of the flax pathogen Septoria linicola.</title>
        <authorList>
            <person name="Lapalu N."/>
            <person name="Simon A."/>
            <person name="Demenou B."/>
            <person name="Paumier D."/>
            <person name="Guillot M.-P."/>
            <person name="Gout L."/>
            <person name="Valade R."/>
        </authorList>
    </citation>
    <scope>NUCLEOTIDE SEQUENCE</scope>
    <source>
        <strain evidence="1">SE15195</strain>
    </source>
</reference>
<dbReference type="OrthoDB" id="630895at2759"/>